<dbReference type="InterPro" id="IPR013520">
    <property type="entry name" value="Ribonucl_H"/>
</dbReference>
<dbReference type="GO" id="GO:0005829">
    <property type="term" value="C:cytosol"/>
    <property type="evidence" value="ECO:0007669"/>
    <property type="project" value="TreeGrafter"/>
</dbReference>
<proteinExistence type="predicted"/>
<evidence type="ECO:0000259" key="1">
    <source>
        <dbReference type="SMART" id="SM00479"/>
    </source>
</evidence>
<protein>
    <submittedName>
        <fullName evidence="2">3'-5' exonuclease</fullName>
    </submittedName>
</protein>
<dbReference type="InterPro" id="IPR012337">
    <property type="entry name" value="RNaseH-like_sf"/>
</dbReference>
<gene>
    <name evidence="2" type="ORF">JKP34_12690</name>
</gene>
<dbReference type="Gene3D" id="3.30.420.10">
    <property type="entry name" value="Ribonuclease H-like superfamily/Ribonuclease H"/>
    <property type="match status" value="1"/>
</dbReference>
<dbReference type="PANTHER" id="PTHR30231">
    <property type="entry name" value="DNA POLYMERASE III SUBUNIT EPSILON"/>
    <property type="match status" value="1"/>
</dbReference>
<dbReference type="AlphaFoldDB" id="A0A937DKD1"/>
<dbReference type="Proteomes" id="UP000642920">
    <property type="component" value="Unassembled WGS sequence"/>
</dbReference>
<comment type="caution">
    <text evidence="2">The sequence shown here is derived from an EMBL/GenBank/DDBJ whole genome shotgun (WGS) entry which is preliminary data.</text>
</comment>
<dbReference type="InterPro" id="IPR046768">
    <property type="entry name" value="ExoX-like_C"/>
</dbReference>
<dbReference type="GO" id="GO:0008408">
    <property type="term" value="F:3'-5' exonuclease activity"/>
    <property type="evidence" value="ECO:0007669"/>
    <property type="project" value="TreeGrafter"/>
</dbReference>
<dbReference type="SUPFAM" id="SSF53098">
    <property type="entry name" value="Ribonuclease H-like"/>
    <property type="match status" value="1"/>
</dbReference>
<dbReference type="CDD" id="cd06127">
    <property type="entry name" value="DEDDh"/>
    <property type="match status" value="1"/>
</dbReference>
<keyword evidence="2" id="KW-0269">Exonuclease</keyword>
<dbReference type="PANTHER" id="PTHR30231:SF41">
    <property type="entry name" value="DNA POLYMERASE III SUBUNIT EPSILON"/>
    <property type="match status" value="1"/>
</dbReference>
<keyword evidence="2" id="KW-0378">Hydrolase</keyword>
<organism evidence="2 3">
    <name type="scientific">Marivirga atlantica</name>
    <dbReference type="NCBI Taxonomy" id="1548457"/>
    <lineage>
        <taxon>Bacteria</taxon>
        <taxon>Pseudomonadati</taxon>
        <taxon>Bacteroidota</taxon>
        <taxon>Cytophagia</taxon>
        <taxon>Cytophagales</taxon>
        <taxon>Marivirgaceae</taxon>
        <taxon>Marivirga</taxon>
    </lineage>
</organism>
<keyword evidence="3" id="KW-1185">Reference proteome</keyword>
<dbReference type="Pfam" id="PF20600">
    <property type="entry name" value="ExoX-like_C"/>
    <property type="match status" value="1"/>
</dbReference>
<sequence>MHLKLKRPLVIFDLETTGTNTVTDRIIEYSFVKVMPDGEMIKKTDRVHPEMPIPAESSMIHGIYDKDVKDLPPFKVVAKELNTFLNGCDLAGFNMLKFDVPVLVEEFLRADVDFDLSGRKLLDAQKIFHMMEKRTLGAAYKFYCDKTLENAHSAEADTIATWEVLDAQIARYEGEKLTDLRGNVQGVFENDVDKIHKITNNKMVDLAGRFVFNEDDVEVFNFGKHKGKPVEEVLKRESGYYDWMMKGDFAIDTKRRLTEIKLRGFNQ</sequence>
<keyword evidence="2" id="KW-0540">Nuclease</keyword>
<dbReference type="EMBL" id="JAERQG010000003">
    <property type="protein sequence ID" value="MBL0766116.1"/>
    <property type="molecule type" value="Genomic_DNA"/>
</dbReference>
<dbReference type="GO" id="GO:0003676">
    <property type="term" value="F:nucleic acid binding"/>
    <property type="evidence" value="ECO:0007669"/>
    <property type="project" value="InterPro"/>
</dbReference>
<dbReference type="InterPro" id="IPR036397">
    <property type="entry name" value="RNaseH_sf"/>
</dbReference>
<evidence type="ECO:0000313" key="3">
    <source>
        <dbReference type="Proteomes" id="UP000642920"/>
    </source>
</evidence>
<dbReference type="RefSeq" id="WP_201922016.1">
    <property type="nucleotide sequence ID" value="NZ_JAERQG010000003.1"/>
</dbReference>
<feature type="domain" description="Exonuclease" evidence="1">
    <location>
        <begin position="8"/>
        <end position="174"/>
    </location>
</feature>
<dbReference type="Pfam" id="PF00929">
    <property type="entry name" value="RNase_T"/>
    <property type="match status" value="1"/>
</dbReference>
<dbReference type="SMART" id="SM00479">
    <property type="entry name" value="EXOIII"/>
    <property type="match status" value="1"/>
</dbReference>
<name>A0A937DKD1_9BACT</name>
<dbReference type="GO" id="GO:0045004">
    <property type="term" value="P:DNA replication proofreading"/>
    <property type="evidence" value="ECO:0007669"/>
    <property type="project" value="TreeGrafter"/>
</dbReference>
<accession>A0A937DKD1</accession>
<evidence type="ECO:0000313" key="2">
    <source>
        <dbReference type="EMBL" id="MBL0766116.1"/>
    </source>
</evidence>
<reference evidence="2" key="1">
    <citation type="submission" date="2021-01" db="EMBL/GenBank/DDBJ databases">
        <title>Marivirga sp. nov., isolated from intertidal surface sediments.</title>
        <authorList>
            <person name="Zhang M."/>
        </authorList>
    </citation>
    <scope>NUCLEOTIDE SEQUENCE</scope>
    <source>
        <strain evidence="2">SM1354</strain>
    </source>
</reference>